<keyword evidence="3 6" id="KW-1133">Transmembrane helix</keyword>
<dbReference type="EMBL" id="MCFJ01000025">
    <property type="protein sequence ID" value="ORY55910.1"/>
    <property type="molecule type" value="Genomic_DNA"/>
</dbReference>
<reference evidence="8 9" key="1">
    <citation type="submission" date="2016-07" db="EMBL/GenBank/DDBJ databases">
        <title>Pervasive Adenine N6-methylation of Active Genes in Fungi.</title>
        <authorList>
            <consortium name="DOE Joint Genome Institute"/>
            <person name="Mondo S.J."/>
            <person name="Dannebaum R.O."/>
            <person name="Kuo R.C."/>
            <person name="Labutti K."/>
            <person name="Haridas S."/>
            <person name="Kuo A."/>
            <person name="Salamov A."/>
            <person name="Ahrendt S.R."/>
            <person name="Lipzen A."/>
            <person name="Sullivan W."/>
            <person name="Andreopoulos W.B."/>
            <person name="Clum A."/>
            <person name="Lindquist E."/>
            <person name="Daum C."/>
            <person name="Ramamoorthy G.K."/>
            <person name="Gryganskyi A."/>
            <person name="Culley D."/>
            <person name="Magnuson J.K."/>
            <person name="James T.Y."/>
            <person name="O'Malley M.A."/>
            <person name="Stajich J.E."/>
            <person name="Spatafora J.W."/>
            <person name="Visel A."/>
            <person name="Grigoriev I.V."/>
        </authorList>
    </citation>
    <scope>NUCLEOTIDE SEQUENCE [LARGE SCALE GENOMIC DNA]</scope>
    <source>
        <strain evidence="8 9">CBS 129021</strain>
    </source>
</reference>
<evidence type="ECO:0000256" key="3">
    <source>
        <dbReference type="ARBA" id="ARBA00022989"/>
    </source>
</evidence>
<feature type="transmembrane region" description="Helical" evidence="6">
    <location>
        <begin position="204"/>
        <end position="222"/>
    </location>
</feature>
<protein>
    <submittedName>
        <fullName evidence="8">Integral membrane protein</fullName>
    </submittedName>
</protein>
<dbReference type="Pfam" id="PF20684">
    <property type="entry name" value="Fung_rhodopsin"/>
    <property type="match status" value="1"/>
</dbReference>
<dbReference type="InterPro" id="IPR052337">
    <property type="entry name" value="SAT4-like"/>
</dbReference>
<dbReference type="PANTHER" id="PTHR33048:SF55">
    <property type="entry name" value="INTEGRAL MEMBRANE PROTEIN"/>
    <property type="match status" value="1"/>
</dbReference>
<gene>
    <name evidence="8" type="ORF">BCR38DRAFT_461870</name>
</gene>
<dbReference type="GeneID" id="63778784"/>
<dbReference type="AlphaFoldDB" id="A0A1Y2D9G2"/>
<organism evidence="8 9">
    <name type="scientific">Pseudomassariella vexata</name>
    <dbReference type="NCBI Taxonomy" id="1141098"/>
    <lineage>
        <taxon>Eukaryota</taxon>
        <taxon>Fungi</taxon>
        <taxon>Dikarya</taxon>
        <taxon>Ascomycota</taxon>
        <taxon>Pezizomycotina</taxon>
        <taxon>Sordariomycetes</taxon>
        <taxon>Xylariomycetidae</taxon>
        <taxon>Amphisphaeriales</taxon>
        <taxon>Pseudomassariaceae</taxon>
        <taxon>Pseudomassariella</taxon>
    </lineage>
</organism>
<dbReference type="RefSeq" id="XP_040709862.1">
    <property type="nucleotide sequence ID" value="XM_040862572.1"/>
</dbReference>
<keyword evidence="9" id="KW-1185">Reference proteome</keyword>
<dbReference type="InParanoid" id="A0A1Y2D9G2"/>
<keyword evidence="2 6" id="KW-0812">Transmembrane</keyword>
<proteinExistence type="inferred from homology"/>
<keyword evidence="4 6" id="KW-0472">Membrane</keyword>
<comment type="subcellular location">
    <subcellularLocation>
        <location evidence="1">Membrane</location>
        <topology evidence="1">Multi-pass membrane protein</topology>
    </subcellularLocation>
</comment>
<feature type="transmembrane region" description="Helical" evidence="6">
    <location>
        <begin position="48"/>
        <end position="73"/>
    </location>
</feature>
<evidence type="ECO:0000313" key="8">
    <source>
        <dbReference type="EMBL" id="ORY55910.1"/>
    </source>
</evidence>
<dbReference type="PANTHER" id="PTHR33048">
    <property type="entry name" value="PTH11-LIKE INTEGRAL MEMBRANE PROTEIN (AFU_ORTHOLOGUE AFUA_5G11245)"/>
    <property type="match status" value="1"/>
</dbReference>
<dbReference type="STRING" id="1141098.A0A1Y2D9G2"/>
<evidence type="ECO:0000256" key="6">
    <source>
        <dbReference type="SAM" id="Phobius"/>
    </source>
</evidence>
<comment type="caution">
    <text evidence="8">The sequence shown here is derived from an EMBL/GenBank/DDBJ whole genome shotgun (WGS) entry which is preliminary data.</text>
</comment>
<dbReference type="OrthoDB" id="444631at2759"/>
<evidence type="ECO:0000259" key="7">
    <source>
        <dbReference type="Pfam" id="PF20684"/>
    </source>
</evidence>
<feature type="transmembrane region" description="Helical" evidence="6">
    <location>
        <begin position="93"/>
        <end position="115"/>
    </location>
</feature>
<comment type="similarity">
    <text evidence="5">Belongs to the SAT4 family.</text>
</comment>
<accession>A0A1Y2D9G2</accession>
<sequence length="400" mass="44928">MVTGNLPGESNAAMVRVPAIVFFAVTPIFVAIRIWVRVRREFILGWDDWTLMASYVCCLAVSILMMYSCDYGFGQHIMNLSTENRLMTLKLFYVAQIFYKITINLTKASIILLYLRILVQQYFRITAYVLLAIILAYMVATSASSIWQCSPIQRAWDKSLPGTCISLTMNWYANAGFSIATDVLIILLPQHLLWQSSLPTNQKVALMVVFALGLFVTVTSVLRMTTLKTSTTSPDVTYDIASTLWTIIEDNLAIVCACLPMCRLPLAYLFPSLFGTKHVSACTGYSYDSEQQATGGRRKTNNRRINSTKHFIYAGASHNNWSPYEGPDDKRAVWLMSKHAGMRSTPIGDDERSEDYILMPETEMARTSTNEELVRGGLAVRKTMTVHQTTHAAHDTGLDE</sequence>
<evidence type="ECO:0000256" key="2">
    <source>
        <dbReference type="ARBA" id="ARBA00022692"/>
    </source>
</evidence>
<evidence type="ECO:0000256" key="4">
    <source>
        <dbReference type="ARBA" id="ARBA00023136"/>
    </source>
</evidence>
<dbReference type="Proteomes" id="UP000193689">
    <property type="component" value="Unassembled WGS sequence"/>
</dbReference>
<feature type="transmembrane region" description="Helical" evidence="6">
    <location>
        <begin position="171"/>
        <end position="192"/>
    </location>
</feature>
<feature type="domain" description="Rhodopsin" evidence="7">
    <location>
        <begin position="32"/>
        <end position="266"/>
    </location>
</feature>
<feature type="transmembrane region" description="Helical" evidence="6">
    <location>
        <begin position="127"/>
        <end position="147"/>
    </location>
</feature>
<evidence type="ECO:0000256" key="1">
    <source>
        <dbReference type="ARBA" id="ARBA00004141"/>
    </source>
</evidence>
<evidence type="ECO:0000256" key="5">
    <source>
        <dbReference type="ARBA" id="ARBA00038359"/>
    </source>
</evidence>
<dbReference type="GO" id="GO:0016020">
    <property type="term" value="C:membrane"/>
    <property type="evidence" value="ECO:0007669"/>
    <property type="project" value="UniProtKB-SubCell"/>
</dbReference>
<feature type="transmembrane region" description="Helical" evidence="6">
    <location>
        <begin position="15"/>
        <end position="36"/>
    </location>
</feature>
<name>A0A1Y2D9G2_9PEZI</name>
<dbReference type="InterPro" id="IPR049326">
    <property type="entry name" value="Rhodopsin_dom_fungi"/>
</dbReference>
<evidence type="ECO:0000313" key="9">
    <source>
        <dbReference type="Proteomes" id="UP000193689"/>
    </source>
</evidence>